<evidence type="ECO:0000313" key="2">
    <source>
        <dbReference type="Proteomes" id="UP000070544"/>
    </source>
</evidence>
<sequence>MTDPEHEDVKTWTSSWTYDAFLSTGSAHANFTNSVCSRIDALTPHALAVAALLRATYDLFPVPKETHTDLVIEAQAQRAPFLLIAYKEASLLAQSPIDPPFAPFLNAVRDVNDDAAEVIGDNMVKMLEDSTALPAFHDFLLDLKGLVAPVGHLGPIGSNISPTSPLGILLRRIQADAATLPFHRLPSLFRAVKEHIRDTNSTSNTVWDVPVAAAKKWVDKVTERLEGV</sequence>
<proteinExistence type="predicted"/>
<protein>
    <submittedName>
        <fullName evidence="1">Uncharacterized protein</fullName>
    </submittedName>
</protein>
<name>A0A139AXD4_GONPJ</name>
<dbReference type="Proteomes" id="UP000070544">
    <property type="component" value="Unassembled WGS sequence"/>
</dbReference>
<accession>A0A139AXD4</accession>
<reference evidence="1 2" key="1">
    <citation type="journal article" date="2015" name="Genome Biol. Evol.">
        <title>Phylogenomic analyses indicate that early fungi evolved digesting cell walls of algal ancestors of land plants.</title>
        <authorList>
            <person name="Chang Y."/>
            <person name="Wang S."/>
            <person name="Sekimoto S."/>
            <person name="Aerts A.L."/>
            <person name="Choi C."/>
            <person name="Clum A."/>
            <person name="LaButti K.M."/>
            <person name="Lindquist E.A."/>
            <person name="Yee Ngan C."/>
            <person name="Ohm R.A."/>
            <person name="Salamov A.A."/>
            <person name="Grigoriev I.V."/>
            <person name="Spatafora J.W."/>
            <person name="Berbee M.L."/>
        </authorList>
    </citation>
    <scope>NUCLEOTIDE SEQUENCE [LARGE SCALE GENOMIC DNA]</scope>
    <source>
        <strain evidence="1 2">JEL478</strain>
    </source>
</reference>
<evidence type="ECO:0000313" key="1">
    <source>
        <dbReference type="EMBL" id="KXS21406.1"/>
    </source>
</evidence>
<keyword evidence="2" id="KW-1185">Reference proteome</keyword>
<dbReference type="AlphaFoldDB" id="A0A139AXD4"/>
<dbReference type="EMBL" id="KQ965733">
    <property type="protein sequence ID" value="KXS21406.1"/>
    <property type="molecule type" value="Genomic_DNA"/>
</dbReference>
<organism evidence="1 2">
    <name type="scientific">Gonapodya prolifera (strain JEL478)</name>
    <name type="common">Monoblepharis prolifera</name>
    <dbReference type="NCBI Taxonomy" id="1344416"/>
    <lineage>
        <taxon>Eukaryota</taxon>
        <taxon>Fungi</taxon>
        <taxon>Fungi incertae sedis</taxon>
        <taxon>Chytridiomycota</taxon>
        <taxon>Chytridiomycota incertae sedis</taxon>
        <taxon>Monoblepharidomycetes</taxon>
        <taxon>Monoblepharidales</taxon>
        <taxon>Gonapodyaceae</taxon>
        <taxon>Gonapodya</taxon>
    </lineage>
</organism>
<gene>
    <name evidence="1" type="ORF">M427DRAFT_318757</name>
</gene>